<reference evidence="1" key="1">
    <citation type="submission" date="2020-03" db="EMBL/GenBank/DDBJ databases">
        <title>The deep terrestrial virosphere.</title>
        <authorList>
            <person name="Holmfeldt K."/>
            <person name="Nilsson E."/>
            <person name="Simone D."/>
            <person name="Lopez-Fernandez M."/>
            <person name="Wu X."/>
            <person name="de Brujin I."/>
            <person name="Lundin D."/>
            <person name="Andersson A."/>
            <person name="Bertilsson S."/>
            <person name="Dopson M."/>
        </authorList>
    </citation>
    <scope>NUCLEOTIDE SEQUENCE</scope>
    <source>
        <strain evidence="1">MM415B06490</strain>
    </source>
</reference>
<gene>
    <name evidence="1" type="ORF">MM415B06490_0003</name>
</gene>
<organism evidence="1">
    <name type="scientific">viral metagenome</name>
    <dbReference type="NCBI Taxonomy" id="1070528"/>
    <lineage>
        <taxon>unclassified sequences</taxon>
        <taxon>metagenomes</taxon>
        <taxon>organismal metagenomes</taxon>
    </lineage>
</organism>
<accession>A0A6M3LUN5</accession>
<protein>
    <submittedName>
        <fullName evidence="1">Uncharacterized protein</fullName>
    </submittedName>
</protein>
<evidence type="ECO:0000313" key="1">
    <source>
        <dbReference type="EMBL" id="QJA97212.1"/>
    </source>
</evidence>
<sequence length="44" mass="5318">MVQGNQNKMNKWLEYEKEKKNLPHNLTPEEYSEAIKKICKKLKI</sequence>
<name>A0A6M3LUN5_9ZZZZ</name>
<dbReference type="EMBL" id="MT143473">
    <property type="protein sequence ID" value="QJA97212.1"/>
    <property type="molecule type" value="Genomic_DNA"/>
</dbReference>
<dbReference type="AlphaFoldDB" id="A0A6M3LUN5"/>
<proteinExistence type="predicted"/>